<evidence type="ECO:0000256" key="3">
    <source>
        <dbReference type="SAM" id="SignalP"/>
    </source>
</evidence>
<feature type="chain" id="PRO_5042970092" evidence="3">
    <location>
        <begin position="33"/>
        <end position="108"/>
    </location>
</feature>
<keyword evidence="2" id="KW-0472">Membrane</keyword>
<evidence type="ECO:0000313" key="4">
    <source>
        <dbReference type="EMBL" id="WOL15615.1"/>
    </source>
</evidence>
<sequence length="108" mass="11969">MSKGGSGVNSKQDLLLPLLAVVIFFQSIPGLADNPTSSKDAVNAEVTPNSSNSRNEVFFVCFSLVGVAILSIILFKLWRKKKREEQQASLLRLFEEDDELELELGLQE</sequence>
<keyword evidence="2" id="KW-0812">Transmembrane</keyword>
<feature type="transmembrane region" description="Helical" evidence="2">
    <location>
        <begin position="56"/>
        <end position="78"/>
    </location>
</feature>
<proteinExistence type="predicted"/>
<evidence type="ECO:0000256" key="1">
    <source>
        <dbReference type="SAM" id="MobiDB-lite"/>
    </source>
</evidence>
<reference evidence="4 5" key="1">
    <citation type="submission" date="2023-10" db="EMBL/GenBank/DDBJ databases">
        <title>Chromosome-scale genome assembly provides insights into flower coloration mechanisms of Canna indica.</title>
        <authorList>
            <person name="Li C."/>
        </authorList>
    </citation>
    <scope>NUCLEOTIDE SEQUENCE [LARGE SCALE GENOMIC DNA]</scope>
    <source>
        <tissue evidence="4">Flower</tissue>
    </source>
</reference>
<feature type="region of interest" description="Disordered" evidence="1">
    <location>
        <begin position="32"/>
        <end position="51"/>
    </location>
</feature>
<keyword evidence="5" id="KW-1185">Reference proteome</keyword>
<name>A0AAQ3QPI5_9LILI</name>
<organism evidence="4 5">
    <name type="scientific">Canna indica</name>
    <name type="common">Indian-shot</name>
    <dbReference type="NCBI Taxonomy" id="4628"/>
    <lineage>
        <taxon>Eukaryota</taxon>
        <taxon>Viridiplantae</taxon>
        <taxon>Streptophyta</taxon>
        <taxon>Embryophyta</taxon>
        <taxon>Tracheophyta</taxon>
        <taxon>Spermatophyta</taxon>
        <taxon>Magnoliopsida</taxon>
        <taxon>Liliopsida</taxon>
        <taxon>Zingiberales</taxon>
        <taxon>Cannaceae</taxon>
        <taxon>Canna</taxon>
    </lineage>
</organism>
<evidence type="ECO:0000256" key="2">
    <source>
        <dbReference type="SAM" id="Phobius"/>
    </source>
</evidence>
<keyword evidence="2" id="KW-1133">Transmembrane helix</keyword>
<dbReference type="AlphaFoldDB" id="A0AAQ3QPI5"/>
<dbReference type="PANTHER" id="PTHR33780">
    <property type="entry name" value="EXPRESSED PROTEIN"/>
    <property type="match status" value="1"/>
</dbReference>
<protein>
    <submittedName>
        <fullName evidence="4">Uncharacterized protein</fullName>
    </submittedName>
</protein>
<accession>A0AAQ3QPI5</accession>
<dbReference type="PANTHER" id="PTHR33780:SF10">
    <property type="entry name" value="TRANSMEMBRANE PROTEIN"/>
    <property type="match status" value="1"/>
</dbReference>
<feature type="compositionally biased region" description="Polar residues" evidence="1">
    <location>
        <begin position="34"/>
        <end position="51"/>
    </location>
</feature>
<keyword evidence="3" id="KW-0732">Signal</keyword>
<gene>
    <name evidence="4" type="ORF">Cni_G24396</name>
</gene>
<dbReference type="EMBL" id="CP136897">
    <property type="protein sequence ID" value="WOL15615.1"/>
    <property type="molecule type" value="Genomic_DNA"/>
</dbReference>
<feature type="signal peptide" evidence="3">
    <location>
        <begin position="1"/>
        <end position="32"/>
    </location>
</feature>
<dbReference type="Proteomes" id="UP001327560">
    <property type="component" value="Chromosome 8"/>
</dbReference>
<evidence type="ECO:0000313" key="5">
    <source>
        <dbReference type="Proteomes" id="UP001327560"/>
    </source>
</evidence>